<reference evidence="4 5" key="1">
    <citation type="submission" date="2018-08" db="EMBL/GenBank/DDBJ databases">
        <title>Paenibacillus sp. M4BSY-1, whole genome shotgun sequence.</title>
        <authorList>
            <person name="Tuo L."/>
        </authorList>
    </citation>
    <scope>NUCLEOTIDE SEQUENCE [LARGE SCALE GENOMIC DNA]</scope>
    <source>
        <strain evidence="4 5">M4BSY-1</strain>
    </source>
</reference>
<proteinExistence type="predicted"/>
<evidence type="ECO:0000313" key="5">
    <source>
        <dbReference type="Proteomes" id="UP000261905"/>
    </source>
</evidence>
<evidence type="ECO:0000259" key="3">
    <source>
        <dbReference type="PROSITE" id="PS51186"/>
    </source>
</evidence>
<gene>
    <name evidence="4" type="ORF">DX130_06675</name>
</gene>
<comment type="caution">
    <text evidence="4">The sequence shown here is derived from an EMBL/GenBank/DDBJ whole genome shotgun (WGS) entry which is preliminary data.</text>
</comment>
<dbReference type="SUPFAM" id="SSF55729">
    <property type="entry name" value="Acyl-CoA N-acyltransferases (Nat)"/>
    <property type="match status" value="1"/>
</dbReference>
<dbReference type="PANTHER" id="PTHR43877:SF2">
    <property type="entry name" value="AMINOALKYLPHOSPHONATE N-ACETYLTRANSFERASE-RELATED"/>
    <property type="match status" value="1"/>
</dbReference>
<dbReference type="Gene3D" id="3.40.630.30">
    <property type="match status" value="1"/>
</dbReference>
<dbReference type="PROSITE" id="PS51186">
    <property type="entry name" value="GNAT"/>
    <property type="match status" value="1"/>
</dbReference>
<name>A0A371PKJ3_9BACL</name>
<dbReference type="InterPro" id="IPR016181">
    <property type="entry name" value="Acyl_CoA_acyltransferase"/>
</dbReference>
<dbReference type="Pfam" id="PF00583">
    <property type="entry name" value="Acetyltransf_1"/>
    <property type="match status" value="1"/>
</dbReference>
<dbReference type="CDD" id="cd04301">
    <property type="entry name" value="NAT_SF"/>
    <property type="match status" value="1"/>
</dbReference>
<dbReference type="EMBL" id="QUBQ01000001">
    <property type="protein sequence ID" value="REK76718.1"/>
    <property type="molecule type" value="Genomic_DNA"/>
</dbReference>
<evidence type="ECO:0000256" key="2">
    <source>
        <dbReference type="ARBA" id="ARBA00023315"/>
    </source>
</evidence>
<dbReference type="InterPro" id="IPR000182">
    <property type="entry name" value="GNAT_dom"/>
</dbReference>
<keyword evidence="2" id="KW-0012">Acyltransferase</keyword>
<dbReference type="AlphaFoldDB" id="A0A371PKJ3"/>
<keyword evidence="5" id="KW-1185">Reference proteome</keyword>
<feature type="domain" description="N-acetyltransferase" evidence="3">
    <location>
        <begin position="1"/>
        <end position="149"/>
    </location>
</feature>
<dbReference type="InterPro" id="IPR050832">
    <property type="entry name" value="Bact_Acetyltransf"/>
</dbReference>
<evidence type="ECO:0000256" key="1">
    <source>
        <dbReference type="ARBA" id="ARBA00022679"/>
    </source>
</evidence>
<accession>A0A371PKJ3</accession>
<dbReference type="InterPro" id="IPR017255">
    <property type="entry name" value="AcTrfase_GNAT_prd"/>
</dbReference>
<organism evidence="4 5">
    <name type="scientific">Paenibacillus paeoniae</name>
    <dbReference type="NCBI Taxonomy" id="2292705"/>
    <lineage>
        <taxon>Bacteria</taxon>
        <taxon>Bacillati</taxon>
        <taxon>Bacillota</taxon>
        <taxon>Bacilli</taxon>
        <taxon>Bacillales</taxon>
        <taxon>Paenibacillaceae</taxon>
        <taxon>Paenibacillus</taxon>
    </lineage>
</organism>
<protein>
    <submittedName>
        <fullName evidence="4">GNAT family N-acetyltransferase</fullName>
    </submittedName>
</protein>
<sequence length="149" mass="17085">MKFRKAERADVREIVRMLADDEWGSKRERYEDPLPEAYYEAFAEMEAQGGNQIVLAVEEDAIIGCLQLVIIPGLGRLGMRRAIIEAVRVDRVYRGRGIGQALMREAIDIARSEKCQLVQLTTDKSRSDAHRFYHRLGFEASHEGMKLFL</sequence>
<dbReference type="RefSeq" id="WP_116043806.1">
    <property type="nucleotide sequence ID" value="NZ_QUBQ01000001.1"/>
</dbReference>
<dbReference type="PIRSF" id="PIRSF037663">
    <property type="entry name" value="Acetyltransf_GNAT_prd"/>
    <property type="match status" value="1"/>
</dbReference>
<dbReference type="OrthoDB" id="9789603at2"/>
<evidence type="ECO:0000313" key="4">
    <source>
        <dbReference type="EMBL" id="REK76718.1"/>
    </source>
</evidence>
<dbReference type="Proteomes" id="UP000261905">
    <property type="component" value="Unassembled WGS sequence"/>
</dbReference>
<dbReference type="GO" id="GO:0016747">
    <property type="term" value="F:acyltransferase activity, transferring groups other than amino-acyl groups"/>
    <property type="evidence" value="ECO:0007669"/>
    <property type="project" value="InterPro"/>
</dbReference>
<keyword evidence="1 4" id="KW-0808">Transferase</keyword>
<dbReference type="PANTHER" id="PTHR43877">
    <property type="entry name" value="AMINOALKYLPHOSPHONATE N-ACETYLTRANSFERASE-RELATED-RELATED"/>
    <property type="match status" value="1"/>
</dbReference>